<evidence type="ECO:0000256" key="5">
    <source>
        <dbReference type="ARBA" id="ARBA00023136"/>
    </source>
</evidence>
<dbReference type="EMBL" id="JBHRSK010000015">
    <property type="protein sequence ID" value="MFC2969793.1"/>
    <property type="molecule type" value="Genomic_DNA"/>
</dbReference>
<proteinExistence type="inferred from homology"/>
<dbReference type="InterPro" id="IPR013757">
    <property type="entry name" value="Topo_IIA_A_a_sf"/>
</dbReference>
<dbReference type="CDD" id="cd00187">
    <property type="entry name" value="TOP4c"/>
    <property type="match status" value="1"/>
</dbReference>
<reference evidence="11" key="1">
    <citation type="journal article" date="2019" name="Int. J. Syst. Evol. Microbiol.">
        <title>The Global Catalogue of Microorganisms (GCM) 10K type strain sequencing project: providing services to taxonomists for standard genome sequencing and annotation.</title>
        <authorList>
            <consortium name="The Broad Institute Genomics Platform"/>
            <consortium name="The Broad Institute Genome Sequencing Center for Infectious Disease"/>
            <person name="Wu L."/>
            <person name="Ma J."/>
        </authorList>
    </citation>
    <scope>NUCLEOTIDE SEQUENCE [LARGE SCALE GENOMIC DNA]</scope>
    <source>
        <strain evidence="11">KCTC 62192</strain>
    </source>
</reference>
<accession>A0ABV7AL21</accession>
<dbReference type="SUPFAM" id="SSF101904">
    <property type="entry name" value="GyrA/ParC C-terminal domain-like"/>
    <property type="match status" value="1"/>
</dbReference>
<evidence type="ECO:0000256" key="2">
    <source>
        <dbReference type="ARBA" id="ARBA00022475"/>
    </source>
</evidence>
<feature type="active site" description="O-(5'-phospho-DNA)-tyrosine intermediate" evidence="7 8">
    <location>
        <position position="132"/>
    </location>
</feature>
<dbReference type="PROSITE" id="PS52040">
    <property type="entry name" value="TOPO_IIA"/>
    <property type="match status" value="1"/>
</dbReference>
<dbReference type="Pfam" id="PF03989">
    <property type="entry name" value="DNA_gyraseA_C"/>
    <property type="match status" value="2"/>
</dbReference>
<dbReference type="InterPro" id="IPR035516">
    <property type="entry name" value="Gyrase/topoIV_suA_C"/>
</dbReference>
<dbReference type="InterPro" id="IPR005742">
    <property type="entry name" value="TopoIV_A_Gneg"/>
</dbReference>
<dbReference type="RefSeq" id="WP_377834555.1">
    <property type="nucleotide sequence ID" value="NZ_JBHRSK010000015.1"/>
</dbReference>
<evidence type="ECO:0000256" key="4">
    <source>
        <dbReference type="ARBA" id="ARBA00023125"/>
    </source>
</evidence>
<keyword evidence="2 7" id="KW-1003">Cell membrane</keyword>
<feature type="site" description="Interaction with DNA" evidence="7">
    <location>
        <position position="52"/>
    </location>
</feature>
<dbReference type="HAMAP" id="MF_00936">
    <property type="entry name" value="ParC_type1"/>
    <property type="match status" value="1"/>
</dbReference>
<evidence type="ECO:0000313" key="11">
    <source>
        <dbReference type="Proteomes" id="UP001595443"/>
    </source>
</evidence>
<dbReference type="InterPro" id="IPR013760">
    <property type="entry name" value="Topo_IIA-like_dom_sf"/>
</dbReference>
<evidence type="ECO:0000259" key="9">
    <source>
        <dbReference type="PROSITE" id="PS52040"/>
    </source>
</evidence>
<evidence type="ECO:0000313" key="10">
    <source>
        <dbReference type="EMBL" id="MFC2969793.1"/>
    </source>
</evidence>
<comment type="function">
    <text evidence="7">Topoisomerase IV is essential for chromosome segregation. It relaxes supercoiled DNA. Performs the decatenation events required during the replication of a circular DNA molecule.</text>
</comment>
<comment type="catalytic activity">
    <reaction evidence="1 7 8">
        <text>ATP-dependent breakage, passage and rejoining of double-stranded DNA.</text>
        <dbReference type="EC" id="5.6.2.2"/>
    </reaction>
</comment>
<keyword evidence="5 7" id="KW-0472">Membrane</keyword>
<keyword evidence="11" id="KW-1185">Reference proteome</keyword>
<dbReference type="SMART" id="SM00434">
    <property type="entry name" value="TOP4c"/>
    <property type="match status" value="1"/>
</dbReference>
<organism evidence="10 11">
    <name type="scientific">Acidimangrovimonas pyrenivorans</name>
    <dbReference type="NCBI Taxonomy" id="2030798"/>
    <lineage>
        <taxon>Bacteria</taxon>
        <taxon>Pseudomonadati</taxon>
        <taxon>Pseudomonadota</taxon>
        <taxon>Alphaproteobacteria</taxon>
        <taxon>Rhodobacterales</taxon>
        <taxon>Paracoccaceae</taxon>
        <taxon>Acidimangrovimonas</taxon>
    </lineage>
</organism>
<evidence type="ECO:0000256" key="8">
    <source>
        <dbReference type="PROSITE-ProRule" id="PRU01384"/>
    </source>
</evidence>
<sequence length="771" mass="85817">MTDVTDDPNIGPEPGGLSLAEPLRRAIGERYLTYALSTIMDRALPDARDGLKPVHRRILYAMRELRLTATGGFRKSAKISGDVMGNYHPHGDAAIYDAMARLAQDFNVRYPLVDGQGNFGNIDGDNPAASRYTEARLTAAAEALMEGLAENAVDFRPNYDGTLEEPVVLPAAFPNLLANGASGIAVGMATNIPPHNIGELVKACLHLIDTPEARDETLVNMIPGPDFPTGGVIVEPRANIVEAYRTGRGSFRLRARWHVEELGRGTWQIVVTEIPYQVQKSRLIEKLAELIQTRKVPIFGDVRDESADDVRLIIEPKSKNVDPEMLMGMLFRNSDLEVRFSLNMNVLIDGRTPKVCSLKEVLRAFLDHRRDVLLRRSRHRLGKIDHRLEVLEGFITAFLNLDRVIDIIRYDDDPKAALMREDWSRKQARATSEADYVSPPPGKGELSEVQADAILNMRLRSLRRLEEIELLREQDALMRERAEIIDLLDSEVLQWRRIAEELREVRKQFGKDAPGGARRTEFAEAGEVEEVPIEAMIEREPITVVCSKMGWIRAMKGHIALDSELKFKDGDEGRFVFHAETTDKLLVCGTNGRIYTVMGSNLPGGRGMGEPLRLMVDLPNEADIVDILIYRPGEKLLMASSAGDGFVVNSDEVLAQTRAGKVVLNVRGEVKARVCRKVAGDHVAVVGENRKVLVFPLAELPEMARGKGVRLQKYKDGGLSDATTFTLAEGLSWKDPAGRTRTETDLAEWLAKRASAGRMAPRGFPRDNRFT</sequence>
<name>A0ABV7AL21_9RHOB</name>
<comment type="caution">
    <text evidence="10">The sequence shown here is derived from an EMBL/GenBank/DDBJ whole genome shotgun (WGS) entry which is preliminary data.</text>
</comment>
<dbReference type="InterPro" id="IPR050220">
    <property type="entry name" value="Type_II_DNA_Topoisomerases"/>
</dbReference>
<dbReference type="PANTHER" id="PTHR43493">
    <property type="entry name" value="DNA GYRASE/TOPOISOMERASE SUBUNIT A"/>
    <property type="match status" value="1"/>
</dbReference>
<feature type="domain" description="Topo IIA-type catalytic" evidence="9">
    <location>
        <begin position="44"/>
        <end position="531"/>
    </location>
</feature>
<dbReference type="Gene3D" id="3.30.1360.40">
    <property type="match status" value="1"/>
</dbReference>
<protein>
    <recommendedName>
        <fullName evidence="7">DNA topoisomerase 4 subunit A</fullName>
        <ecNumber evidence="7">5.6.2.2</ecNumber>
    </recommendedName>
    <alternativeName>
        <fullName evidence="7">Topoisomerase IV subunit A</fullName>
    </alternativeName>
</protein>
<feature type="site" description="Interaction with DNA" evidence="7">
    <location>
        <position position="88"/>
    </location>
</feature>
<gene>
    <name evidence="7" type="primary">parC</name>
    <name evidence="10" type="ORF">ACFOES_16970</name>
</gene>
<dbReference type="InterPro" id="IPR006691">
    <property type="entry name" value="GyrA/parC_rep"/>
</dbReference>
<dbReference type="NCBIfam" id="NF004044">
    <property type="entry name" value="PRK05561.1"/>
    <property type="match status" value="1"/>
</dbReference>
<keyword evidence="3 7" id="KW-0799">Topoisomerase</keyword>
<dbReference type="Gene3D" id="3.90.199.10">
    <property type="entry name" value="Topoisomerase II, domain 5"/>
    <property type="match status" value="1"/>
</dbReference>
<dbReference type="EC" id="5.6.2.2" evidence="7"/>
<keyword evidence="4 7" id="KW-0238">DNA-binding</keyword>
<evidence type="ECO:0000256" key="7">
    <source>
        <dbReference type="HAMAP-Rule" id="MF_00936"/>
    </source>
</evidence>
<evidence type="ECO:0000256" key="3">
    <source>
        <dbReference type="ARBA" id="ARBA00023029"/>
    </source>
</evidence>
<feature type="site" description="Transition state stabilizer" evidence="7">
    <location>
        <position position="131"/>
    </location>
</feature>
<dbReference type="Gene3D" id="2.120.10.90">
    <property type="entry name" value="DNA gyrase/topoisomerase IV, subunit A, C-terminal"/>
    <property type="match status" value="1"/>
</dbReference>
<comment type="subcellular location">
    <subcellularLocation>
        <location evidence="7">Cell membrane</location>
        <topology evidence="7">Peripheral membrane protein</topology>
    </subcellularLocation>
</comment>
<dbReference type="PANTHER" id="PTHR43493:SF1">
    <property type="entry name" value="DNA TOPOISOMERASE 4 SUBUNIT A"/>
    <property type="match status" value="1"/>
</dbReference>
<dbReference type="Pfam" id="PF00521">
    <property type="entry name" value="DNA_topoisoIV"/>
    <property type="match status" value="1"/>
</dbReference>
<comment type="similarity">
    <text evidence="7">Belongs to the type II topoisomerase GyrA/ParC subunit family. ParC type 1 subfamily.</text>
</comment>
<dbReference type="Gene3D" id="1.10.268.10">
    <property type="entry name" value="Topoisomerase, domain 3"/>
    <property type="match status" value="1"/>
</dbReference>
<evidence type="ECO:0000256" key="1">
    <source>
        <dbReference type="ARBA" id="ARBA00000185"/>
    </source>
</evidence>
<dbReference type="GO" id="GO:0003918">
    <property type="term" value="F:DNA topoisomerase type II (double strand cut, ATP-hydrolyzing) activity"/>
    <property type="evidence" value="ECO:0007669"/>
    <property type="project" value="UniProtKB-EC"/>
</dbReference>
<dbReference type="InterPro" id="IPR013758">
    <property type="entry name" value="Topo_IIA_A/C_ab"/>
</dbReference>
<comment type="subunit">
    <text evidence="7">Heterotetramer composed of ParC and ParE.</text>
</comment>
<dbReference type="SUPFAM" id="SSF56719">
    <property type="entry name" value="Type II DNA topoisomerase"/>
    <property type="match status" value="1"/>
</dbReference>
<dbReference type="InterPro" id="IPR002205">
    <property type="entry name" value="Topo_IIA_dom_A"/>
</dbReference>
<feature type="site" description="Interaction with DNA" evidence="7">
    <location>
        <position position="90"/>
    </location>
</feature>
<evidence type="ECO:0000256" key="6">
    <source>
        <dbReference type="ARBA" id="ARBA00023235"/>
    </source>
</evidence>
<keyword evidence="6 7" id="KW-0413">Isomerase</keyword>
<dbReference type="Proteomes" id="UP001595443">
    <property type="component" value="Unassembled WGS sequence"/>
</dbReference>